<accession>A0A6N3SLM4</accession>
<evidence type="ECO:0000256" key="2">
    <source>
        <dbReference type="ARBA" id="ARBA00047806"/>
    </source>
</evidence>
<dbReference type="InterPro" id="IPR002569">
    <property type="entry name" value="Met_Sox_Rdtase_MsrA_dom"/>
</dbReference>
<evidence type="ECO:0000256" key="3">
    <source>
        <dbReference type="ARBA" id="ARBA00048782"/>
    </source>
</evidence>
<evidence type="ECO:0000259" key="5">
    <source>
        <dbReference type="Pfam" id="PF01625"/>
    </source>
</evidence>
<comment type="catalytic activity">
    <reaction evidence="2 4">
        <text>L-methionyl-[protein] + [thioredoxin]-disulfide + H2O = L-methionyl-(S)-S-oxide-[protein] + [thioredoxin]-dithiol</text>
        <dbReference type="Rhea" id="RHEA:14217"/>
        <dbReference type="Rhea" id="RHEA-COMP:10698"/>
        <dbReference type="Rhea" id="RHEA-COMP:10700"/>
        <dbReference type="Rhea" id="RHEA-COMP:12313"/>
        <dbReference type="Rhea" id="RHEA-COMP:12315"/>
        <dbReference type="ChEBI" id="CHEBI:15377"/>
        <dbReference type="ChEBI" id="CHEBI:16044"/>
        <dbReference type="ChEBI" id="CHEBI:29950"/>
        <dbReference type="ChEBI" id="CHEBI:44120"/>
        <dbReference type="ChEBI" id="CHEBI:50058"/>
        <dbReference type="EC" id="1.8.4.11"/>
    </reaction>
</comment>
<keyword evidence="9" id="KW-1185">Reference proteome</keyword>
<name>A0A0D6N5A6_9PROT</name>
<comment type="function">
    <text evidence="4">Has an important function as a repair enzyme for proteins that have been inactivated by oxidation. Catalyzes the reversible oxidation-reduction of methionine sulfoxide in proteins to methionine.</text>
</comment>
<dbReference type="AlphaFoldDB" id="A0A0D6N5A6"/>
<comment type="similarity">
    <text evidence="4">Belongs to the MsrA Met sulfoxide reductase family.</text>
</comment>
<reference evidence="7 9" key="2">
    <citation type="submission" date="2019-07" db="EMBL/GenBank/DDBJ databases">
        <title>Whole genome shotgun sequence of Acetobacter cibinongensis NBRC 16605.</title>
        <authorList>
            <person name="Hosoyama A."/>
            <person name="Uohara A."/>
            <person name="Ohji S."/>
            <person name="Ichikawa N."/>
        </authorList>
    </citation>
    <scope>NUCLEOTIDE SEQUENCE [LARGE SCALE GENOMIC DNA]</scope>
    <source>
        <strain evidence="7 9">NBRC 16605</strain>
    </source>
</reference>
<dbReference type="SUPFAM" id="SSF55068">
    <property type="entry name" value="Peptide methionine sulfoxide reductase"/>
    <property type="match status" value="1"/>
</dbReference>
<evidence type="ECO:0000313" key="7">
    <source>
        <dbReference type="EMBL" id="GEL57952.1"/>
    </source>
</evidence>
<comment type="caution">
    <text evidence="6">The sequence shown here is derived from an EMBL/GenBank/DDBJ whole genome shotgun (WGS) entry which is preliminary data.</text>
</comment>
<comment type="catalytic activity">
    <reaction evidence="3 4">
        <text>[thioredoxin]-disulfide + L-methionine + H2O = L-methionine (S)-S-oxide + [thioredoxin]-dithiol</text>
        <dbReference type="Rhea" id="RHEA:19993"/>
        <dbReference type="Rhea" id="RHEA-COMP:10698"/>
        <dbReference type="Rhea" id="RHEA-COMP:10700"/>
        <dbReference type="ChEBI" id="CHEBI:15377"/>
        <dbReference type="ChEBI" id="CHEBI:29950"/>
        <dbReference type="ChEBI" id="CHEBI:50058"/>
        <dbReference type="ChEBI" id="CHEBI:57844"/>
        <dbReference type="ChEBI" id="CHEBI:58772"/>
        <dbReference type="EC" id="1.8.4.11"/>
    </reaction>
</comment>
<organism evidence="6 8">
    <name type="scientific">Acetobacter cibinongensis</name>
    <dbReference type="NCBI Taxonomy" id="146475"/>
    <lineage>
        <taxon>Bacteria</taxon>
        <taxon>Pseudomonadati</taxon>
        <taxon>Pseudomonadota</taxon>
        <taxon>Alphaproteobacteria</taxon>
        <taxon>Acetobacterales</taxon>
        <taxon>Acetobacteraceae</taxon>
        <taxon>Acetobacter</taxon>
    </lineage>
</organism>
<dbReference type="InterPro" id="IPR036509">
    <property type="entry name" value="Met_Sox_Rdtase_MsrA_sf"/>
</dbReference>
<dbReference type="RefSeq" id="WP_048839214.1">
    <property type="nucleotide sequence ID" value="NZ_BAMV01000018.1"/>
</dbReference>
<feature type="domain" description="Peptide methionine sulphoxide reductase MsrA" evidence="5">
    <location>
        <begin position="4"/>
        <end position="156"/>
    </location>
</feature>
<dbReference type="EMBL" id="BJVU01000001">
    <property type="protein sequence ID" value="GEL57952.1"/>
    <property type="molecule type" value="Genomic_DNA"/>
</dbReference>
<dbReference type="PANTHER" id="PTHR43774">
    <property type="entry name" value="PEPTIDE METHIONINE SULFOXIDE REDUCTASE"/>
    <property type="match status" value="1"/>
</dbReference>
<dbReference type="PANTHER" id="PTHR43774:SF1">
    <property type="entry name" value="PEPTIDE METHIONINE SULFOXIDE REDUCTASE MSRA 2"/>
    <property type="match status" value="1"/>
</dbReference>
<protein>
    <recommendedName>
        <fullName evidence="4">Peptide methionine sulfoxide reductase MsrA</fullName>
        <shortName evidence="4">Protein-methionine-S-oxide reductase</shortName>
        <ecNumber evidence="4">1.8.4.11</ecNumber>
    </recommendedName>
    <alternativeName>
        <fullName evidence="4">Peptide-methionine (S)-S-oxide reductase</fullName>
        <shortName evidence="4">Peptide Met(O) reductase</shortName>
    </alternativeName>
</protein>
<dbReference type="Proteomes" id="UP000032671">
    <property type="component" value="Unassembled WGS sequence"/>
</dbReference>
<evidence type="ECO:0000313" key="9">
    <source>
        <dbReference type="Proteomes" id="UP000321891"/>
    </source>
</evidence>
<dbReference type="EC" id="1.8.4.11" evidence="4"/>
<sequence>MSEQAVFGGGCFWCVEAVLNGMKGILAVTPGYAGGHTSEPTYEQVCTGTTGHAEVVRVTFDPAIMTYDDLLRIFFTLHDPTTLNRQGNDCGTQYRSVIFYSDDTQKNSAQSIRDEIENSHIWGQKLVTEIKPLDHFWTAEELHHDYYSKHPLTGYCSAVIAPKVSKMRKEFFSRYQ</sequence>
<dbReference type="EMBL" id="BAMV01000018">
    <property type="protein sequence ID" value="GAN61154.1"/>
    <property type="molecule type" value="Genomic_DNA"/>
</dbReference>
<gene>
    <name evidence="4 7" type="primary">msrA</name>
    <name evidence="6" type="ORF">Abci_018_024</name>
    <name evidence="7" type="ORF">ACI01nite_05540</name>
</gene>
<dbReference type="Gene3D" id="3.30.1060.10">
    <property type="entry name" value="Peptide methionine sulphoxide reductase MsrA"/>
    <property type="match status" value="1"/>
</dbReference>
<dbReference type="NCBIfam" id="TIGR00401">
    <property type="entry name" value="msrA"/>
    <property type="match status" value="1"/>
</dbReference>
<feature type="active site" evidence="4">
    <location>
        <position position="11"/>
    </location>
</feature>
<accession>A0A0D6N5A6</accession>
<dbReference type="Pfam" id="PF01625">
    <property type="entry name" value="PMSR"/>
    <property type="match status" value="1"/>
</dbReference>
<dbReference type="HAMAP" id="MF_01401">
    <property type="entry name" value="MsrA"/>
    <property type="match status" value="1"/>
</dbReference>
<reference evidence="6 8" key="1">
    <citation type="submission" date="2012-11" db="EMBL/GenBank/DDBJ databases">
        <title>Whole genome sequence of Acetobacter cibinongensis 4H-1.</title>
        <authorList>
            <person name="Azuma Y."/>
            <person name="Higashiura N."/>
            <person name="Hirakawa H."/>
            <person name="Matsushita K."/>
        </authorList>
    </citation>
    <scope>NUCLEOTIDE SEQUENCE [LARGE SCALE GENOMIC DNA]</scope>
    <source>
        <strain evidence="6 8">4H-1</strain>
    </source>
</reference>
<proteinExistence type="inferred from homology"/>
<dbReference type="STRING" id="1231339.Abci_018_024"/>
<evidence type="ECO:0000313" key="8">
    <source>
        <dbReference type="Proteomes" id="UP000032671"/>
    </source>
</evidence>
<dbReference type="Proteomes" id="UP000321891">
    <property type="component" value="Unassembled WGS sequence"/>
</dbReference>
<keyword evidence="1 4" id="KW-0560">Oxidoreductase</keyword>
<evidence type="ECO:0000313" key="6">
    <source>
        <dbReference type="EMBL" id="GAN61154.1"/>
    </source>
</evidence>
<evidence type="ECO:0000256" key="1">
    <source>
        <dbReference type="ARBA" id="ARBA00023002"/>
    </source>
</evidence>
<dbReference type="GO" id="GO:0008113">
    <property type="term" value="F:peptide-methionine (S)-S-oxide reductase activity"/>
    <property type="evidence" value="ECO:0007669"/>
    <property type="project" value="UniProtKB-UniRule"/>
</dbReference>
<evidence type="ECO:0000256" key="4">
    <source>
        <dbReference type="HAMAP-Rule" id="MF_01401"/>
    </source>
</evidence>